<protein>
    <submittedName>
        <fullName evidence="2">Uncharacterized protein</fullName>
    </submittedName>
</protein>
<feature type="compositionally biased region" description="Basic and acidic residues" evidence="1">
    <location>
        <begin position="1"/>
        <end position="11"/>
    </location>
</feature>
<evidence type="ECO:0000313" key="2">
    <source>
        <dbReference type="EMBL" id="MFG1254378.1"/>
    </source>
</evidence>
<reference evidence="2 3" key="1">
    <citation type="submission" date="2024-02" db="EMBL/GenBank/DDBJ databases">
        <title>Expansion and revision of Xanthobacter and proposal of Roseixanthobacter gen. nov.</title>
        <authorList>
            <person name="Soltysiak M.P.M."/>
            <person name="Jalihal A."/>
            <person name="Ory A."/>
            <person name="Chrisophersen C."/>
            <person name="Lee A.D."/>
            <person name="Boulton J."/>
            <person name="Springer M."/>
        </authorList>
    </citation>
    <scope>NUCLEOTIDE SEQUENCE [LARGE SCALE GENOMIC DNA]</scope>
    <source>
        <strain evidence="2 3">CB5</strain>
    </source>
</reference>
<proteinExistence type="predicted"/>
<evidence type="ECO:0000256" key="1">
    <source>
        <dbReference type="SAM" id="MobiDB-lite"/>
    </source>
</evidence>
<evidence type="ECO:0000313" key="3">
    <source>
        <dbReference type="Proteomes" id="UP001604043"/>
    </source>
</evidence>
<keyword evidence="3" id="KW-1185">Reference proteome</keyword>
<dbReference type="RefSeq" id="WP_156026246.1">
    <property type="nucleotide sequence ID" value="NZ_JBAFUR010000006.1"/>
</dbReference>
<sequence>MKQTRPIKELEGSPIMPTANADSASRKGFGKPAIDTAGRIRASIAAPIQAKR</sequence>
<feature type="region of interest" description="Disordered" evidence="1">
    <location>
        <begin position="1"/>
        <end position="34"/>
    </location>
</feature>
<organism evidence="2 3">
    <name type="scientific">Xanthobacter aminoxidans</name>
    <dbReference type="NCBI Taxonomy" id="186280"/>
    <lineage>
        <taxon>Bacteria</taxon>
        <taxon>Pseudomonadati</taxon>
        <taxon>Pseudomonadota</taxon>
        <taxon>Alphaproteobacteria</taxon>
        <taxon>Hyphomicrobiales</taxon>
        <taxon>Xanthobacteraceae</taxon>
        <taxon>Xanthobacter</taxon>
    </lineage>
</organism>
<dbReference type="Proteomes" id="UP001604043">
    <property type="component" value="Unassembled WGS sequence"/>
</dbReference>
<accession>A0ABW6ZKL9</accession>
<name>A0ABW6ZKL9_9HYPH</name>
<gene>
    <name evidence="2" type="ORF">V5F30_19350</name>
</gene>
<comment type="caution">
    <text evidence="2">The sequence shown here is derived from an EMBL/GenBank/DDBJ whole genome shotgun (WGS) entry which is preliminary data.</text>
</comment>
<dbReference type="EMBL" id="JBAFUR010000006">
    <property type="protein sequence ID" value="MFG1254378.1"/>
    <property type="molecule type" value="Genomic_DNA"/>
</dbReference>